<dbReference type="KEGG" id="cbr:CBG_01342"/>
<accession>A8WQ67</accession>
<dbReference type="AlphaFoldDB" id="A8WQ67"/>
<dbReference type="Pfam" id="PF10318">
    <property type="entry name" value="7TM_GPCR_Srh"/>
    <property type="match status" value="1"/>
</dbReference>
<evidence type="ECO:0000313" key="2">
    <source>
        <dbReference type="EMBL" id="CAP22625.2"/>
    </source>
</evidence>
<sequence length="118" mass="13670">MSSVKWNLLNCHFWSCILDVSLSILATPYLLFPKFAGCPLGLFKETGISTILHILYVAVLIGVLTVSMIHIFEARFLIFIDDDHWWLKMRMPCFILNYLIAFCYIIPVYYSMPEQAEA</sequence>
<keyword evidence="1" id="KW-0812">Transmembrane</keyword>
<name>A8WQ67_CAEBR</name>
<dbReference type="eggNOG" id="ENOG502TFFW">
    <property type="taxonomic scope" value="Eukaryota"/>
</dbReference>
<organism evidence="2 3">
    <name type="scientific">Caenorhabditis briggsae</name>
    <dbReference type="NCBI Taxonomy" id="6238"/>
    <lineage>
        <taxon>Eukaryota</taxon>
        <taxon>Metazoa</taxon>
        <taxon>Ecdysozoa</taxon>
        <taxon>Nematoda</taxon>
        <taxon>Chromadorea</taxon>
        <taxon>Rhabditida</taxon>
        <taxon>Rhabditina</taxon>
        <taxon>Rhabditomorpha</taxon>
        <taxon>Rhabditoidea</taxon>
        <taxon>Rhabditidae</taxon>
        <taxon>Peloderinae</taxon>
        <taxon>Caenorhabditis</taxon>
    </lineage>
</organism>
<gene>
    <name evidence="2" type="ORF">CBG01342</name>
    <name evidence="2" type="ORF">CBG_01342</name>
</gene>
<keyword evidence="3" id="KW-1185">Reference proteome</keyword>
<reference evidence="2 3" key="1">
    <citation type="journal article" date="2003" name="PLoS Biol.">
        <title>The genome sequence of Caenorhabditis briggsae: a platform for comparative genomics.</title>
        <authorList>
            <person name="Stein L.D."/>
            <person name="Bao Z."/>
            <person name="Blasiar D."/>
            <person name="Blumenthal T."/>
            <person name="Brent M.R."/>
            <person name="Chen N."/>
            <person name="Chinwalla A."/>
            <person name="Clarke L."/>
            <person name="Clee C."/>
            <person name="Coghlan A."/>
            <person name="Coulson A."/>
            <person name="D'Eustachio P."/>
            <person name="Fitch D.H."/>
            <person name="Fulton L.A."/>
            <person name="Fulton R.E."/>
            <person name="Griffiths-Jones S."/>
            <person name="Harris T.W."/>
            <person name="Hillier L.W."/>
            <person name="Kamath R."/>
            <person name="Kuwabara P.E."/>
            <person name="Mardis E.R."/>
            <person name="Marra M.A."/>
            <person name="Miner T.L."/>
            <person name="Minx P."/>
            <person name="Mullikin J.C."/>
            <person name="Plumb R.W."/>
            <person name="Rogers J."/>
            <person name="Schein J.E."/>
            <person name="Sohrmann M."/>
            <person name="Spieth J."/>
            <person name="Stajich J.E."/>
            <person name="Wei C."/>
            <person name="Willey D."/>
            <person name="Wilson R.K."/>
            <person name="Durbin R."/>
            <person name="Waterston R.H."/>
        </authorList>
    </citation>
    <scope>NUCLEOTIDE SEQUENCE [LARGE SCALE GENOMIC DNA]</scope>
    <source>
        <strain evidence="2 3">AF16</strain>
    </source>
</reference>
<feature type="transmembrane region" description="Helical" evidence="1">
    <location>
        <begin position="12"/>
        <end position="31"/>
    </location>
</feature>
<proteinExistence type="predicted"/>
<dbReference type="RefSeq" id="XP_002636097.2">
    <property type="nucleotide sequence ID" value="XM_002636051.2"/>
</dbReference>
<evidence type="ECO:0000256" key="1">
    <source>
        <dbReference type="SAM" id="Phobius"/>
    </source>
</evidence>
<protein>
    <submittedName>
        <fullName evidence="2">Protein CBG01342</fullName>
    </submittedName>
</protein>
<keyword evidence="1" id="KW-1133">Transmembrane helix</keyword>
<dbReference type="EMBL" id="HE601256">
    <property type="protein sequence ID" value="CAP22625.2"/>
    <property type="molecule type" value="Genomic_DNA"/>
</dbReference>
<dbReference type="HOGENOM" id="CLU_2075249_0_0_1"/>
<dbReference type="InterPro" id="IPR019422">
    <property type="entry name" value="7TM_GPCR_serpentine_rcpt_Srh"/>
</dbReference>
<dbReference type="CTD" id="8578092"/>
<dbReference type="Proteomes" id="UP000008549">
    <property type="component" value="Unassembled WGS sequence"/>
</dbReference>
<keyword evidence="1" id="KW-0472">Membrane</keyword>
<feature type="transmembrane region" description="Helical" evidence="1">
    <location>
        <begin position="93"/>
        <end position="112"/>
    </location>
</feature>
<dbReference type="GeneID" id="8578092"/>
<feature type="transmembrane region" description="Helical" evidence="1">
    <location>
        <begin position="51"/>
        <end position="72"/>
    </location>
</feature>
<dbReference type="InParanoid" id="A8WQ67"/>
<evidence type="ECO:0000313" key="3">
    <source>
        <dbReference type="Proteomes" id="UP000008549"/>
    </source>
</evidence>
<reference evidence="2 3" key="2">
    <citation type="journal article" date="2011" name="PLoS Genet.">
        <title>Caenorhabditis briggsae recombinant inbred line genotypes reveal inter-strain incompatibility and the evolution of recombination.</title>
        <authorList>
            <person name="Ross J.A."/>
            <person name="Koboldt D.C."/>
            <person name="Staisch J.E."/>
            <person name="Chamberlin H.M."/>
            <person name="Gupta B.P."/>
            <person name="Miller R.D."/>
            <person name="Baird S.E."/>
            <person name="Haag E.S."/>
        </authorList>
    </citation>
    <scope>NUCLEOTIDE SEQUENCE [LARGE SCALE GENOMIC DNA]</scope>
    <source>
        <strain evidence="2 3">AF16</strain>
    </source>
</reference>